<dbReference type="EMBL" id="CP141059">
    <property type="protein sequence ID" value="WQQ24519.1"/>
    <property type="molecule type" value="Genomic_DNA"/>
</dbReference>
<reference evidence="2" key="1">
    <citation type="submission" date="2023-12" db="EMBL/GenBank/DDBJ databases">
        <title>Novel species in genus Nocardioides.</title>
        <authorList>
            <person name="Zhou H."/>
        </authorList>
    </citation>
    <scope>NUCLEOTIDE SEQUENCE [LARGE SCALE GENOMIC DNA]</scope>
    <source>
        <strain evidence="2">HM61</strain>
    </source>
</reference>
<evidence type="ECO:0000313" key="1">
    <source>
        <dbReference type="EMBL" id="WQQ24519.1"/>
    </source>
</evidence>
<dbReference type="RefSeq" id="WP_322936262.1">
    <property type="nucleotide sequence ID" value="NZ_CP141059.1"/>
</dbReference>
<keyword evidence="2" id="KW-1185">Reference proteome</keyword>
<evidence type="ECO:0000313" key="2">
    <source>
        <dbReference type="Proteomes" id="UP001327225"/>
    </source>
</evidence>
<accession>A0ABZ0ZJ05</accession>
<name>A0ABZ0ZJ05_9ACTN</name>
<organism evidence="1 2">
    <name type="scientific">Nocardioides bizhenqiangii</name>
    <dbReference type="NCBI Taxonomy" id="3095076"/>
    <lineage>
        <taxon>Bacteria</taxon>
        <taxon>Bacillati</taxon>
        <taxon>Actinomycetota</taxon>
        <taxon>Actinomycetes</taxon>
        <taxon>Propionibacteriales</taxon>
        <taxon>Nocardioidaceae</taxon>
        <taxon>Nocardioides</taxon>
    </lineage>
</organism>
<proteinExistence type="predicted"/>
<sequence>MPPSPRRDGTLRRGAVFIPAGSIHGTMYIGDEPVRIRAVYPSTTVRMDMVERNPLPGTEGQPPRVSVYDMATGSFTILHETALPPDFR</sequence>
<gene>
    <name evidence="1" type="ORF">SHK19_11095</name>
</gene>
<dbReference type="Proteomes" id="UP001327225">
    <property type="component" value="Chromosome"/>
</dbReference>
<protein>
    <submittedName>
        <fullName evidence="1">Uncharacterized protein</fullName>
    </submittedName>
</protein>